<dbReference type="EMBL" id="JABXWD010000108">
    <property type="protein sequence ID" value="MBV6341443.1"/>
    <property type="molecule type" value="Genomic_DNA"/>
</dbReference>
<dbReference type="Pfam" id="PF05016">
    <property type="entry name" value="ParE_toxin"/>
    <property type="match status" value="1"/>
</dbReference>
<evidence type="ECO:0000313" key="3">
    <source>
        <dbReference type="Proteomes" id="UP001196980"/>
    </source>
</evidence>
<organism evidence="2 3">
    <name type="scientific">Candidatus Magnetobacterium casense</name>
    <dbReference type="NCBI Taxonomy" id="1455061"/>
    <lineage>
        <taxon>Bacteria</taxon>
        <taxon>Pseudomonadati</taxon>
        <taxon>Nitrospirota</taxon>
        <taxon>Thermodesulfovibrionia</taxon>
        <taxon>Thermodesulfovibrionales</taxon>
        <taxon>Candidatus Magnetobacteriaceae</taxon>
        <taxon>Candidatus Magnetobacterium</taxon>
    </lineage>
</organism>
<comment type="caution">
    <text evidence="2">The sequence shown here is derived from an EMBL/GenBank/DDBJ whole genome shotgun (WGS) entry which is preliminary data.</text>
</comment>
<comment type="similarity">
    <text evidence="1">Belongs to the RelE toxin family.</text>
</comment>
<sequence>MSYEVLILRRAQKELSGLSDDTYNSLKKALQSLGDEPRPYGSRKLTGREGWRIRGGSYRIIYKIDDYKKVVTILNIGHRKDVYR</sequence>
<dbReference type="PANTHER" id="PTHR35601">
    <property type="entry name" value="TOXIN RELE"/>
    <property type="match status" value="1"/>
</dbReference>
<dbReference type="PANTHER" id="PTHR35601:SF1">
    <property type="entry name" value="TOXIN RELE"/>
    <property type="match status" value="1"/>
</dbReference>
<name>A0ABS6RXU5_9BACT</name>
<dbReference type="RefSeq" id="WP_218252077.1">
    <property type="nucleotide sequence ID" value="NZ_JABXWD010000108.1"/>
</dbReference>
<dbReference type="Proteomes" id="UP001196980">
    <property type="component" value="Unassembled WGS sequence"/>
</dbReference>
<proteinExistence type="inferred from homology"/>
<gene>
    <name evidence="2" type="ORF">HWQ67_07580</name>
</gene>
<evidence type="ECO:0000256" key="1">
    <source>
        <dbReference type="ARBA" id="ARBA00006226"/>
    </source>
</evidence>
<dbReference type="InterPro" id="IPR007712">
    <property type="entry name" value="RelE/ParE_toxin"/>
</dbReference>
<protein>
    <submittedName>
        <fullName evidence="2">Type II toxin-antitoxin system RelE/ParE family toxin</fullName>
    </submittedName>
</protein>
<keyword evidence="3" id="KW-1185">Reference proteome</keyword>
<evidence type="ECO:0000313" key="2">
    <source>
        <dbReference type="EMBL" id="MBV6341443.1"/>
    </source>
</evidence>
<accession>A0ABS6RXU5</accession>
<reference evidence="2 3" key="1">
    <citation type="journal article" date="2020" name="J Geophys Res Biogeosci">
        <title>Magnetotaxis as an Adaptation to Enable Bacterial Shuttling of Microbial Sulfur and Sulfur Cycling Across Aquatic Oxic#Anoxic Interfaces.</title>
        <authorList>
            <person name="Li J."/>
            <person name="Liu P."/>
            <person name="Wang J."/>
            <person name="Roberts A.P."/>
            <person name="Pan Y."/>
        </authorList>
    </citation>
    <scope>NUCLEOTIDE SEQUENCE [LARGE SCALE GENOMIC DNA]</scope>
    <source>
        <strain evidence="2 3">MYR-1_YQ</strain>
    </source>
</reference>